<accession>A0A5N3ZZE5</accession>
<name>A0A5N3ZZE5_PHOPY</name>
<dbReference type="PANTHER" id="PTHR45749">
    <property type="match status" value="1"/>
</dbReference>
<evidence type="ECO:0000313" key="1">
    <source>
        <dbReference type="EMBL" id="KAB0790441.1"/>
    </source>
</evidence>
<dbReference type="InParanoid" id="A0A5N3ZZE5"/>
<evidence type="ECO:0000313" key="2">
    <source>
        <dbReference type="Proteomes" id="UP000327044"/>
    </source>
</evidence>
<sequence length="215" mass="24144">DVLCWLGRYVNENGEPIERFLQFLPNPGHKSENLAEAVLKVLSTNSIDITDCRGQSYDNASNMSGAYTGLQARIKERNPKAHYVPCAAHSLNLVGTSAASCCQEACSFFNLVQNVYNFFSGSTQRWEQLLSFMESGSKTVKSLSKTRWSSREESCVSLSENWEGVIKTLTHISNNTCEKPLARNEASGLLNQLNRLETVFMMTVWKDILQRFNSV</sequence>
<feature type="non-terminal residue" evidence="1">
    <location>
        <position position="1"/>
    </location>
</feature>
<dbReference type="AlphaFoldDB" id="A0A5N3ZZE5"/>
<reference evidence="1 2" key="1">
    <citation type="journal article" date="2018" name="Elife">
        <title>Firefly genomes illuminate parallel origins of bioluminescence in beetles.</title>
        <authorList>
            <person name="Fallon T.R."/>
            <person name="Lower S.E."/>
            <person name="Chang C.H."/>
            <person name="Bessho-Uehara M."/>
            <person name="Martin G.J."/>
            <person name="Bewick A.J."/>
            <person name="Behringer M."/>
            <person name="Debat H.J."/>
            <person name="Wong I."/>
            <person name="Day J.C."/>
            <person name="Suvorov A."/>
            <person name="Silva C.J."/>
            <person name="Stanger-Hall K.F."/>
            <person name="Hall D.W."/>
            <person name="Schmitz R.J."/>
            <person name="Nelson D.R."/>
            <person name="Lewis S.M."/>
            <person name="Shigenobu S."/>
            <person name="Bybee S.M."/>
            <person name="Larracuente A.M."/>
            <person name="Oba Y."/>
            <person name="Weng J.K."/>
        </authorList>
    </citation>
    <scope>NUCLEOTIDE SEQUENCE [LARGE SCALE GENOMIC DNA]</scope>
    <source>
        <strain evidence="1">1611_PpyrPB1</strain>
        <tissue evidence="1">Whole body</tissue>
    </source>
</reference>
<protein>
    <submittedName>
        <fullName evidence="1">Uncharacterized protein</fullName>
    </submittedName>
</protein>
<gene>
    <name evidence="1" type="ORF">PPYR_15163</name>
</gene>
<dbReference type="SUPFAM" id="SSF53098">
    <property type="entry name" value="Ribonuclease H-like"/>
    <property type="match status" value="1"/>
</dbReference>
<dbReference type="InterPro" id="IPR012337">
    <property type="entry name" value="RNaseH-like_sf"/>
</dbReference>
<keyword evidence="2" id="KW-1185">Reference proteome</keyword>
<dbReference type="EMBL" id="VVIM01001250">
    <property type="protein sequence ID" value="KAB0790441.1"/>
    <property type="molecule type" value="Genomic_DNA"/>
</dbReference>
<organism evidence="1 2">
    <name type="scientific">Photinus pyralis</name>
    <name type="common">Common eastern firefly</name>
    <name type="synonym">Lampyris pyralis</name>
    <dbReference type="NCBI Taxonomy" id="7054"/>
    <lineage>
        <taxon>Eukaryota</taxon>
        <taxon>Metazoa</taxon>
        <taxon>Ecdysozoa</taxon>
        <taxon>Arthropoda</taxon>
        <taxon>Hexapoda</taxon>
        <taxon>Insecta</taxon>
        <taxon>Pterygota</taxon>
        <taxon>Neoptera</taxon>
        <taxon>Endopterygota</taxon>
        <taxon>Coleoptera</taxon>
        <taxon>Polyphaga</taxon>
        <taxon>Elateriformia</taxon>
        <taxon>Elateroidea</taxon>
        <taxon>Lampyridae</taxon>
        <taxon>Lampyrinae</taxon>
        <taxon>Photinus</taxon>
    </lineage>
</organism>
<dbReference type="PANTHER" id="PTHR45749:SF23">
    <property type="entry name" value="ZINC FINGER MYM-TYPE PROTEIN 1-LIKE"/>
    <property type="match status" value="1"/>
</dbReference>
<dbReference type="Proteomes" id="UP000327044">
    <property type="component" value="Unassembled WGS sequence"/>
</dbReference>
<comment type="caution">
    <text evidence="1">The sequence shown here is derived from an EMBL/GenBank/DDBJ whole genome shotgun (WGS) entry which is preliminary data.</text>
</comment>
<proteinExistence type="predicted"/>
<feature type="non-terminal residue" evidence="1">
    <location>
        <position position="215"/>
    </location>
</feature>